<gene>
    <name evidence="1" type="ORF">BDY17DRAFT_89225</name>
</gene>
<evidence type="ECO:0000313" key="2">
    <source>
        <dbReference type="Proteomes" id="UP000799767"/>
    </source>
</evidence>
<dbReference type="RefSeq" id="XP_033593495.1">
    <property type="nucleotide sequence ID" value="XM_033738809.1"/>
</dbReference>
<protein>
    <submittedName>
        <fullName evidence="1">Uncharacterized protein</fullName>
    </submittedName>
</protein>
<dbReference type="EMBL" id="MU001632">
    <property type="protein sequence ID" value="KAF2486926.1"/>
    <property type="molecule type" value="Genomic_DNA"/>
</dbReference>
<dbReference type="GeneID" id="54479810"/>
<sequence length="153" mass="17231">MPSTLPGSNASPLRDRQRKTKMCIHQSSTTYTCGLHIHRLTRRRCLCPSSSNRPCTARVVEQRERRREVCSTCAGCGNGLALRMQSIGHEEWMAAVGTGRRWRVVRGVGRCESESVNDVGSMRFEGKDESGLSVWREGRGIAFVAFVLCREEW</sequence>
<dbReference type="AlphaFoldDB" id="A0A6A6Q4N5"/>
<evidence type="ECO:0000313" key="1">
    <source>
        <dbReference type="EMBL" id="KAF2486926.1"/>
    </source>
</evidence>
<reference evidence="1" key="1">
    <citation type="journal article" date="2020" name="Stud. Mycol.">
        <title>101 Dothideomycetes genomes: a test case for predicting lifestyles and emergence of pathogens.</title>
        <authorList>
            <person name="Haridas S."/>
            <person name="Albert R."/>
            <person name="Binder M."/>
            <person name="Bloem J."/>
            <person name="Labutti K."/>
            <person name="Salamov A."/>
            <person name="Andreopoulos B."/>
            <person name="Baker S."/>
            <person name="Barry K."/>
            <person name="Bills G."/>
            <person name="Bluhm B."/>
            <person name="Cannon C."/>
            <person name="Castanera R."/>
            <person name="Culley D."/>
            <person name="Daum C."/>
            <person name="Ezra D."/>
            <person name="Gonzalez J."/>
            <person name="Henrissat B."/>
            <person name="Kuo A."/>
            <person name="Liang C."/>
            <person name="Lipzen A."/>
            <person name="Lutzoni F."/>
            <person name="Magnuson J."/>
            <person name="Mondo S."/>
            <person name="Nolan M."/>
            <person name="Ohm R."/>
            <person name="Pangilinan J."/>
            <person name="Park H.-J."/>
            <person name="Ramirez L."/>
            <person name="Alfaro M."/>
            <person name="Sun H."/>
            <person name="Tritt A."/>
            <person name="Yoshinaga Y."/>
            <person name="Zwiers L.-H."/>
            <person name="Turgeon B."/>
            <person name="Goodwin S."/>
            <person name="Spatafora J."/>
            <person name="Crous P."/>
            <person name="Grigoriev I."/>
        </authorList>
    </citation>
    <scope>NUCLEOTIDE SEQUENCE</scope>
    <source>
        <strain evidence="1">CBS 113389</strain>
    </source>
</reference>
<organism evidence="1 2">
    <name type="scientific">Neohortaea acidophila</name>
    <dbReference type="NCBI Taxonomy" id="245834"/>
    <lineage>
        <taxon>Eukaryota</taxon>
        <taxon>Fungi</taxon>
        <taxon>Dikarya</taxon>
        <taxon>Ascomycota</taxon>
        <taxon>Pezizomycotina</taxon>
        <taxon>Dothideomycetes</taxon>
        <taxon>Dothideomycetidae</taxon>
        <taxon>Mycosphaerellales</taxon>
        <taxon>Teratosphaeriaceae</taxon>
        <taxon>Neohortaea</taxon>
    </lineage>
</organism>
<name>A0A6A6Q4N5_9PEZI</name>
<accession>A0A6A6Q4N5</accession>
<dbReference type="Proteomes" id="UP000799767">
    <property type="component" value="Unassembled WGS sequence"/>
</dbReference>
<keyword evidence="2" id="KW-1185">Reference proteome</keyword>
<proteinExistence type="predicted"/>